<dbReference type="PANTHER" id="PTHR30146:SF144">
    <property type="entry name" value="LACI-FAMILY TRANSCRIPTION REGULATOR"/>
    <property type="match status" value="1"/>
</dbReference>
<evidence type="ECO:0000313" key="5">
    <source>
        <dbReference type="EMBL" id="TBO44328.1"/>
    </source>
</evidence>
<dbReference type="Pfam" id="PF13407">
    <property type="entry name" value="Peripla_BP_4"/>
    <property type="match status" value="1"/>
</dbReference>
<proteinExistence type="predicted"/>
<dbReference type="CDD" id="cd01392">
    <property type="entry name" value="HTH_LacI"/>
    <property type="match status" value="1"/>
</dbReference>
<evidence type="ECO:0000313" key="6">
    <source>
        <dbReference type="Proteomes" id="UP000291819"/>
    </source>
</evidence>
<keyword evidence="1" id="KW-0805">Transcription regulation</keyword>
<dbReference type="CDD" id="cd06307">
    <property type="entry name" value="PBP1_sugar_binding"/>
    <property type="match status" value="1"/>
</dbReference>
<organism evidence="5 6">
    <name type="scientific">Pedobacter kyonggii</name>
    <dbReference type="NCBI Taxonomy" id="1926871"/>
    <lineage>
        <taxon>Bacteria</taxon>
        <taxon>Pseudomonadati</taxon>
        <taxon>Bacteroidota</taxon>
        <taxon>Sphingobacteriia</taxon>
        <taxon>Sphingobacteriales</taxon>
        <taxon>Sphingobacteriaceae</taxon>
        <taxon>Pedobacter</taxon>
    </lineage>
</organism>
<dbReference type="PANTHER" id="PTHR30146">
    <property type="entry name" value="LACI-RELATED TRANSCRIPTIONAL REPRESSOR"/>
    <property type="match status" value="1"/>
</dbReference>
<sequence>MEGNKELVGVKEIARRANVSIGTVDRVLHNRTGVSKKTKDKILAIIEELAYQPNILARRLASKKQIVFAVIIPSVSDETDYWQEPLLGIEQAAGEIAPYGIILKKYFYDLNHKTSFVQQIDQIDLSDIQAVLIAPIFIEESENFLIKLDKRKIPYVFINSDIQGHNSLSYFGPELYQSGYLSAHLMKYVIKEDDTILIVNISHEIDNHHHLLRKEQGFRSYFKEKDLKNTILKIDIVQTDYQFVATSLQTVFKENNVSAIFVTNSRVSAVAKYLNQTNARKMLIGFDYTKENLQFLKQGSIDFLICQKPREQGYKGIMALYQFVVHAKTGEKNNFMPIDIITAQNCDFYIN</sequence>
<dbReference type="Pfam" id="PF00356">
    <property type="entry name" value="LacI"/>
    <property type="match status" value="1"/>
</dbReference>
<protein>
    <submittedName>
        <fullName evidence="5">LacI family DNA-binding transcriptional regulator</fullName>
    </submittedName>
</protein>
<dbReference type="SUPFAM" id="SSF53822">
    <property type="entry name" value="Periplasmic binding protein-like I"/>
    <property type="match status" value="1"/>
</dbReference>
<evidence type="ECO:0000256" key="1">
    <source>
        <dbReference type="ARBA" id="ARBA00023015"/>
    </source>
</evidence>
<reference evidence="5 6" key="1">
    <citation type="submission" date="2019-02" db="EMBL/GenBank/DDBJ databases">
        <title>Pedobacter kyonggii whole genome sequence analysis.</title>
        <authorList>
            <person name="Dahal R.H."/>
        </authorList>
    </citation>
    <scope>NUCLEOTIDE SEQUENCE [LARGE SCALE GENOMIC DNA]</scope>
    <source>
        <strain evidence="5 6">K-4-11-1</strain>
    </source>
</reference>
<evidence type="ECO:0000256" key="3">
    <source>
        <dbReference type="ARBA" id="ARBA00023163"/>
    </source>
</evidence>
<keyword evidence="3" id="KW-0804">Transcription</keyword>
<dbReference type="InterPro" id="IPR010982">
    <property type="entry name" value="Lambda_DNA-bd_dom_sf"/>
</dbReference>
<dbReference type="RefSeq" id="WP_131028408.1">
    <property type="nucleotide sequence ID" value="NZ_SIXF01000002.1"/>
</dbReference>
<dbReference type="GO" id="GO:0000976">
    <property type="term" value="F:transcription cis-regulatory region binding"/>
    <property type="evidence" value="ECO:0007669"/>
    <property type="project" value="TreeGrafter"/>
</dbReference>
<dbReference type="InterPro" id="IPR000843">
    <property type="entry name" value="HTH_LacI"/>
</dbReference>
<keyword evidence="6" id="KW-1185">Reference proteome</keyword>
<dbReference type="GO" id="GO:0003700">
    <property type="term" value="F:DNA-binding transcription factor activity"/>
    <property type="evidence" value="ECO:0007669"/>
    <property type="project" value="TreeGrafter"/>
</dbReference>
<dbReference type="Gene3D" id="1.10.260.40">
    <property type="entry name" value="lambda repressor-like DNA-binding domains"/>
    <property type="match status" value="1"/>
</dbReference>
<dbReference type="Gene3D" id="3.40.50.2300">
    <property type="match status" value="2"/>
</dbReference>
<dbReference type="InterPro" id="IPR028082">
    <property type="entry name" value="Peripla_BP_I"/>
</dbReference>
<dbReference type="AlphaFoldDB" id="A0A4Q9HGG6"/>
<evidence type="ECO:0000259" key="4">
    <source>
        <dbReference type="PROSITE" id="PS50932"/>
    </source>
</evidence>
<comment type="caution">
    <text evidence="5">The sequence shown here is derived from an EMBL/GenBank/DDBJ whole genome shotgun (WGS) entry which is preliminary data.</text>
</comment>
<dbReference type="PROSITE" id="PS00356">
    <property type="entry name" value="HTH_LACI_1"/>
    <property type="match status" value="1"/>
</dbReference>
<dbReference type="SMART" id="SM00354">
    <property type="entry name" value="HTH_LACI"/>
    <property type="match status" value="1"/>
</dbReference>
<dbReference type="OrthoDB" id="628703at2"/>
<dbReference type="InterPro" id="IPR025997">
    <property type="entry name" value="SBP_2_dom"/>
</dbReference>
<evidence type="ECO:0000256" key="2">
    <source>
        <dbReference type="ARBA" id="ARBA00023125"/>
    </source>
</evidence>
<dbReference type="EMBL" id="SIXF01000002">
    <property type="protein sequence ID" value="TBO44328.1"/>
    <property type="molecule type" value="Genomic_DNA"/>
</dbReference>
<dbReference type="PROSITE" id="PS50932">
    <property type="entry name" value="HTH_LACI_2"/>
    <property type="match status" value="1"/>
</dbReference>
<gene>
    <name evidence="5" type="ORF">EYS08_03180</name>
</gene>
<keyword evidence="2 5" id="KW-0238">DNA-binding</keyword>
<dbReference type="SUPFAM" id="SSF47413">
    <property type="entry name" value="lambda repressor-like DNA-binding domains"/>
    <property type="match status" value="1"/>
</dbReference>
<name>A0A4Q9HGG6_9SPHI</name>
<dbReference type="Proteomes" id="UP000291819">
    <property type="component" value="Unassembled WGS sequence"/>
</dbReference>
<accession>A0A4Q9HGG6</accession>
<feature type="domain" description="HTH lacI-type" evidence="4">
    <location>
        <begin position="8"/>
        <end position="62"/>
    </location>
</feature>